<dbReference type="InterPro" id="IPR028082">
    <property type="entry name" value="Peripla_BP_I"/>
</dbReference>
<evidence type="ECO:0000256" key="10">
    <source>
        <dbReference type="ARBA" id="ARBA00023286"/>
    </source>
</evidence>
<evidence type="ECO:0000256" key="12">
    <source>
        <dbReference type="ARBA" id="ARBA00049638"/>
    </source>
</evidence>
<keyword evidence="10" id="KW-1071">Ligand-gated ion channel</keyword>
<evidence type="ECO:0000256" key="5">
    <source>
        <dbReference type="ARBA" id="ARBA00022989"/>
    </source>
</evidence>
<comment type="caution">
    <text evidence="14">The sequence shown here is derived from an EMBL/GenBank/DDBJ whole genome shotgun (WGS) entry which is preliminary data.</text>
</comment>
<comment type="subcellular location">
    <subcellularLocation>
        <location evidence="1">Membrane</location>
        <topology evidence="1">Multi-pass membrane protein</topology>
    </subcellularLocation>
</comment>
<evidence type="ECO:0000256" key="4">
    <source>
        <dbReference type="ARBA" id="ARBA00022692"/>
    </source>
</evidence>
<evidence type="ECO:0000256" key="7">
    <source>
        <dbReference type="ARBA" id="ARBA00023136"/>
    </source>
</evidence>
<dbReference type="Gene3D" id="3.40.50.2300">
    <property type="match status" value="2"/>
</dbReference>
<keyword evidence="9" id="KW-0325">Glycoprotein</keyword>
<organism evidence="14 15">
    <name type="scientific">Escallonia rubra</name>
    <dbReference type="NCBI Taxonomy" id="112253"/>
    <lineage>
        <taxon>Eukaryota</taxon>
        <taxon>Viridiplantae</taxon>
        <taxon>Streptophyta</taxon>
        <taxon>Embryophyta</taxon>
        <taxon>Tracheophyta</taxon>
        <taxon>Spermatophyta</taxon>
        <taxon>Magnoliopsida</taxon>
        <taxon>eudicotyledons</taxon>
        <taxon>Gunneridae</taxon>
        <taxon>Pentapetalae</taxon>
        <taxon>asterids</taxon>
        <taxon>campanulids</taxon>
        <taxon>Escalloniales</taxon>
        <taxon>Escalloniaceae</taxon>
        <taxon>Escallonia</taxon>
    </lineage>
</organism>
<sequence>MLKCPFYHFQQQVLLLLHSGAYFFRATLNDSSQVKAIAVLVKAFGWRAAIPIYVDNEFGEGVIPHLTDALQEVDTRVPYRSVIHPSATDHEIVAELYKLMTMQTRVFIMHMTPSLGSRLFARAKEVGMMSEGYVWIVTDGLTNPLSLMDQSKIDSMQGVIGVKPHVPKKESTLEVDLNIFGLWAYDVTTALAIAVEKVEFMNPRSKKTTVSTGSMDLEEMAVSQFGKKLRQELSATRFNGLSGDFHIVNGQLESSVFRIVNLIGNEEQVIGFWTMQREISKIKYIRWPGESTSVPKGWVIPTNEKKLRIGVPVKDGSSDFVNVKRDPSTNTTTVTGFSIDVFEAVMATLPYDVPYMYVPFTNFGGHSSSYDDLIYQVSLGNYDAVVGDITIIANRSFTLPYTEPRVTLIVPVKDRQEKNAWVFLKPLTCDLWVTSACFFFLIGFLIWMLEHENQEFGGSRAQQLATSLSFSFSTMVFAHSNLPYSTLPSYWPVARPLRS</sequence>
<comment type="function">
    <text evidence="12">Glutamate-gated receptor that probably acts as a non-selective cation channel. May be involved in light-signal transduction and calcium homeostasis via the regulation of calcium influx into cells.</text>
</comment>
<dbReference type="GO" id="GO:0015276">
    <property type="term" value="F:ligand-gated monoatomic ion channel activity"/>
    <property type="evidence" value="ECO:0007669"/>
    <property type="project" value="InterPro"/>
</dbReference>
<protein>
    <recommendedName>
        <fullName evidence="13">Ionotropic glutamate receptor C-terminal domain-containing protein</fullName>
    </recommendedName>
</protein>
<name>A0AA88R1F6_9ASTE</name>
<keyword evidence="3" id="KW-0813">Transport</keyword>
<keyword evidence="8" id="KW-0675">Receptor</keyword>
<dbReference type="SUPFAM" id="SSF53822">
    <property type="entry name" value="Periplasmic binding protein-like I"/>
    <property type="match status" value="1"/>
</dbReference>
<gene>
    <name evidence="14" type="ORF">RJ640_021148</name>
</gene>
<accession>A0AA88R1F6</accession>
<evidence type="ECO:0000256" key="1">
    <source>
        <dbReference type="ARBA" id="ARBA00004141"/>
    </source>
</evidence>
<comment type="subunit">
    <text evidence="2">May form heteromers.</text>
</comment>
<keyword evidence="4" id="KW-0812">Transmembrane</keyword>
<keyword evidence="5" id="KW-1133">Transmembrane helix</keyword>
<evidence type="ECO:0000256" key="3">
    <source>
        <dbReference type="ARBA" id="ARBA00022448"/>
    </source>
</evidence>
<dbReference type="FunFam" id="3.40.50.2300:FF:000081">
    <property type="entry name" value="Glutamate receptor"/>
    <property type="match status" value="1"/>
</dbReference>
<dbReference type="InterPro" id="IPR015683">
    <property type="entry name" value="Ionotropic_Glu_rcpt"/>
</dbReference>
<evidence type="ECO:0000259" key="13">
    <source>
        <dbReference type="SMART" id="SM00079"/>
    </source>
</evidence>
<dbReference type="InterPro" id="IPR001828">
    <property type="entry name" value="ANF_lig-bd_rcpt"/>
</dbReference>
<dbReference type="EMBL" id="JAVXUO010001781">
    <property type="protein sequence ID" value="KAK2979242.1"/>
    <property type="molecule type" value="Genomic_DNA"/>
</dbReference>
<proteinExistence type="predicted"/>
<dbReference type="Pfam" id="PF01094">
    <property type="entry name" value="ANF_receptor"/>
    <property type="match status" value="1"/>
</dbReference>
<evidence type="ECO:0000256" key="8">
    <source>
        <dbReference type="ARBA" id="ARBA00023170"/>
    </source>
</evidence>
<keyword evidence="6" id="KW-0406">Ion transport</keyword>
<keyword evidence="11" id="KW-0407">Ion channel</keyword>
<dbReference type="AlphaFoldDB" id="A0AA88R1F6"/>
<evidence type="ECO:0000256" key="11">
    <source>
        <dbReference type="ARBA" id="ARBA00023303"/>
    </source>
</evidence>
<keyword evidence="15" id="KW-1185">Reference proteome</keyword>
<dbReference type="GO" id="GO:0016020">
    <property type="term" value="C:membrane"/>
    <property type="evidence" value="ECO:0007669"/>
    <property type="project" value="UniProtKB-SubCell"/>
</dbReference>
<dbReference type="InterPro" id="IPR001320">
    <property type="entry name" value="Iontro_rcpt_C"/>
</dbReference>
<dbReference type="SUPFAM" id="SSF53850">
    <property type="entry name" value="Periplasmic binding protein-like II"/>
    <property type="match status" value="1"/>
</dbReference>
<dbReference type="PANTHER" id="PTHR34836">
    <property type="entry name" value="OS06G0188250 PROTEIN"/>
    <property type="match status" value="1"/>
</dbReference>
<evidence type="ECO:0000256" key="2">
    <source>
        <dbReference type="ARBA" id="ARBA00011095"/>
    </source>
</evidence>
<dbReference type="PANTHER" id="PTHR34836:SF1">
    <property type="entry name" value="OS09G0428600 PROTEIN"/>
    <property type="match status" value="1"/>
</dbReference>
<dbReference type="Gene3D" id="1.10.287.70">
    <property type="match status" value="1"/>
</dbReference>
<evidence type="ECO:0000256" key="9">
    <source>
        <dbReference type="ARBA" id="ARBA00023180"/>
    </source>
</evidence>
<dbReference type="Proteomes" id="UP001187471">
    <property type="component" value="Unassembled WGS sequence"/>
</dbReference>
<dbReference type="Gene3D" id="3.40.190.10">
    <property type="entry name" value="Periplasmic binding protein-like II"/>
    <property type="match status" value="1"/>
</dbReference>
<evidence type="ECO:0000256" key="6">
    <source>
        <dbReference type="ARBA" id="ARBA00023065"/>
    </source>
</evidence>
<evidence type="ECO:0000313" key="15">
    <source>
        <dbReference type="Proteomes" id="UP001187471"/>
    </source>
</evidence>
<reference evidence="14" key="1">
    <citation type="submission" date="2022-12" db="EMBL/GenBank/DDBJ databases">
        <title>Draft genome assemblies for two species of Escallonia (Escalloniales).</title>
        <authorList>
            <person name="Chanderbali A."/>
            <person name="Dervinis C."/>
            <person name="Anghel I."/>
            <person name="Soltis D."/>
            <person name="Soltis P."/>
            <person name="Zapata F."/>
        </authorList>
    </citation>
    <scope>NUCLEOTIDE SEQUENCE</scope>
    <source>
        <strain evidence="14">UCBG92.1500</strain>
        <tissue evidence="14">Leaf</tissue>
    </source>
</reference>
<dbReference type="FunFam" id="3.40.190.10:FF:000103">
    <property type="entry name" value="Glutamate receptor"/>
    <property type="match status" value="1"/>
</dbReference>
<dbReference type="SMART" id="SM00079">
    <property type="entry name" value="PBPe"/>
    <property type="match status" value="1"/>
</dbReference>
<feature type="domain" description="Ionotropic glutamate receptor C-terminal" evidence="13">
    <location>
        <begin position="306"/>
        <end position="495"/>
    </location>
</feature>
<evidence type="ECO:0000313" key="14">
    <source>
        <dbReference type="EMBL" id="KAK2979242.1"/>
    </source>
</evidence>
<keyword evidence="7" id="KW-0472">Membrane</keyword>